<feature type="transmembrane region" description="Helical" evidence="5">
    <location>
        <begin position="462"/>
        <end position="486"/>
    </location>
</feature>
<reference evidence="6 7" key="1">
    <citation type="submission" date="2018-05" db="EMBL/GenBank/DDBJ databases">
        <title>Genomic Encyclopedia of Type Strains, Phase IV (KMG-IV): sequencing the most valuable type-strain genomes for metagenomic binning, comparative biology and taxonomic classification.</title>
        <authorList>
            <person name="Goeker M."/>
        </authorList>
    </citation>
    <scope>NUCLEOTIDE SEQUENCE [LARGE SCALE GENOMIC DNA]</scope>
    <source>
        <strain evidence="6 7">DSM 19792</strain>
    </source>
</reference>
<dbReference type="PIRSF" id="PIRSF015380">
    <property type="entry name" value="Site-sp_rcmb"/>
    <property type="match status" value="1"/>
</dbReference>
<feature type="transmembrane region" description="Helical" evidence="5">
    <location>
        <begin position="603"/>
        <end position="621"/>
    </location>
</feature>
<dbReference type="InterPro" id="IPR023271">
    <property type="entry name" value="Aquaporin-like"/>
</dbReference>
<accession>A0A318J031</accession>
<evidence type="ECO:0000256" key="2">
    <source>
        <dbReference type="ARBA" id="ARBA00022692"/>
    </source>
</evidence>
<feature type="transmembrane region" description="Helical" evidence="5">
    <location>
        <begin position="375"/>
        <end position="405"/>
    </location>
</feature>
<comment type="subcellular location">
    <subcellularLocation>
        <location evidence="1">Membrane</location>
        <topology evidence="1">Multi-pass membrane protein</topology>
    </subcellularLocation>
</comment>
<dbReference type="EMBL" id="QJKB01000017">
    <property type="protein sequence ID" value="PXX37298.1"/>
    <property type="molecule type" value="Genomic_DNA"/>
</dbReference>
<evidence type="ECO:0000256" key="5">
    <source>
        <dbReference type="SAM" id="Phobius"/>
    </source>
</evidence>
<dbReference type="AlphaFoldDB" id="A0A318J031"/>
<evidence type="ECO:0000313" key="6">
    <source>
        <dbReference type="EMBL" id="PXX37298.1"/>
    </source>
</evidence>
<comment type="caution">
    <text evidence="6">The sequence shown here is derived from an EMBL/GenBank/DDBJ whole genome shotgun (WGS) entry which is preliminary data.</text>
</comment>
<dbReference type="InterPro" id="IPR011385">
    <property type="entry name" value="Site-sp_rcmbase"/>
</dbReference>
<name>A0A318J031_9BURK</name>
<dbReference type="Gene3D" id="1.20.1080.10">
    <property type="entry name" value="Glycerol uptake facilitator protein"/>
    <property type="match status" value="1"/>
</dbReference>
<gene>
    <name evidence="6" type="ORF">DFR42_11761</name>
</gene>
<feature type="transmembrane region" description="Helical" evidence="5">
    <location>
        <begin position="507"/>
        <end position="532"/>
    </location>
</feature>
<dbReference type="Proteomes" id="UP000247792">
    <property type="component" value="Unassembled WGS sequence"/>
</dbReference>
<feature type="transmembrane region" description="Helical" evidence="5">
    <location>
        <begin position="627"/>
        <end position="653"/>
    </location>
</feature>
<keyword evidence="2 5" id="KW-0812">Transmembrane</keyword>
<evidence type="ECO:0000256" key="3">
    <source>
        <dbReference type="ARBA" id="ARBA00022989"/>
    </source>
</evidence>
<sequence length="702" mass="78622">MAKDCLRMTKPVNYVKSLCSWHFEEKGLSLDSVLAEIEIRLGEYPALNDIQHLRDLIAEIRPKRPQDITRATDNLRALCFVLQNKPAWRKALRCYLVQVLTTRKLVHLFTDLGITQNIGFWSAARQRFFNKFLPPLVNDAYIKDVFGQLFHKKTDHIWINGVADQAWLDLLQAIGFRTPAPRTTYAALTCEILSAVQVLSYRVTNIGLEAELVRNYPDIEKFESPFLRQNDAINDYVICYSKWLADKSCEREDSKHIEVLLTQCEDITNRIRRTASLQGVSVSLTRLLLQLMQSIARLRQLLDILDSRSTEHAASIGITLFKELSIAENHNQSLRKLMQSNTELLSLQVTERAGKSGEHYVTNNRSEWLEMLRSALGAGFIVGFMALIKILFGTLALAPFGYAVLYSLNYSGGFMLVHVLHFTIATKQPAMTAALLARAIDGGKQKLDELAELIVKVLRSQFIAIIGNVGLAIPTAYGIAWAWVAITGKHLVSPEKAAHLLHDIDPFASLALPHAAIAGVCLFLSGLISGYYDNKASYANIPERLRQLGWLQRLLGEARLLRVTTYIGNNLGALAGNFFFGIMLGTIGQLGSFFGLPIDIRHITFASANFAFALVGLDNVMSWQVAAYSLFGIMCIGMVNLGVSFSLAMLVALRSRRVSFGQGGLLTVLLWARFKESPRDYFFPARDVKTEIENEVETEKKE</sequence>
<dbReference type="GO" id="GO:0016020">
    <property type="term" value="C:membrane"/>
    <property type="evidence" value="ECO:0007669"/>
    <property type="project" value="UniProtKB-SubCell"/>
</dbReference>
<proteinExistence type="predicted"/>
<evidence type="ECO:0000256" key="4">
    <source>
        <dbReference type="ARBA" id="ARBA00023136"/>
    </source>
</evidence>
<evidence type="ECO:0000313" key="7">
    <source>
        <dbReference type="Proteomes" id="UP000247792"/>
    </source>
</evidence>
<dbReference type="Pfam" id="PF10136">
    <property type="entry name" value="SpecificRecomb"/>
    <property type="match status" value="1"/>
</dbReference>
<keyword evidence="7" id="KW-1185">Reference proteome</keyword>
<keyword evidence="4 5" id="KW-0472">Membrane</keyword>
<protein>
    <submittedName>
        <fullName evidence="6">Site-specific recombinase</fullName>
    </submittedName>
</protein>
<organism evidence="6 7">
    <name type="scientific">Undibacterium pigrum</name>
    <dbReference type="NCBI Taxonomy" id="401470"/>
    <lineage>
        <taxon>Bacteria</taxon>
        <taxon>Pseudomonadati</taxon>
        <taxon>Pseudomonadota</taxon>
        <taxon>Betaproteobacteria</taxon>
        <taxon>Burkholderiales</taxon>
        <taxon>Oxalobacteraceae</taxon>
        <taxon>Undibacterium</taxon>
    </lineage>
</organism>
<keyword evidence="3 5" id="KW-1133">Transmembrane helix</keyword>
<evidence type="ECO:0000256" key="1">
    <source>
        <dbReference type="ARBA" id="ARBA00004141"/>
    </source>
</evidence>